<organism evidence="5 6">
    <name type="scientific">Breznakibacter xylanolyticus</name>
    <dbReference type="NCBI Taxonomy" id="990"/>
    <lineage>
        <taxon>Bacteria</taxon>
        <taxon>Pseudomonadati</taxon>
        <taxon>Bacteroidota</taxon>
        <taxon>Bacteroidia</taxon>
        <taxon>Marinilabiliales</taxon>
        <taxon>Marinilabiliaceae</taxon>
        <taxon>Breznakibacter</taxon>
    </lineage>
</organism>
<dbReference type="PANTHER" id="PTHR34135:SF2">
    <property type="entry name" value="LYSOZYME"/>
    <property type="match status" value="1"/>
</dbReference>
<dbReference type="PROSITE" id="PS51904">
    <property type="entry name" value="GLYCOSYL_HYDROL_F25_2"/>
    <property type="match status" value="1"/>
</dbReference>
<dbReference type="InterPro" id="IPR002053">
    <property type="entry name" value="Glyco_hydro_25"/>
</dbReference>
<evidence type="ECO:0000313" key="5">
    <source>
        <dbReference type="EMBL" id="PZX18047.1"/>
    </source>
</evidence>
<keyword evidence="6" id="KW-1185">Reference proteome</keyword>
<keyword evidence="2" id="KW-0378">Hydrolase</keyword>
<dbReference type="AlphaFoldDB" id="A0A2W7NIU6"/>
<dbReference type="SMART" id="SM00641">
    <property type="entry name" value="Glyco_25"/>
    <property type="match status" value="1"/>
</dbReference>
<proteinExistence type="inferred from homology"/>
<comment type="similarity">
    <text evidence="1">Belongs to the glycosyl hydrolase 25 family.</text>
</comment>
<keyword evidence="3" id="KW-0326">Glycosidase</keyword>
<dbReference type="Gene3D" id="3.20.20.80">
    <property type="entry name" value="Glycosidases"/>
    <property type="match status" value="1"/>
</dbReference>
<comment type="caution">
    <text evidence="5">The sequence shown here is derived from an EMBL/GenBank/DDBJ whole genome shotgun (WGS) entry which is preliminary data.</text>
</comment>
<accession>A0A2W7NIU6</accession>
<dbReference type="Pfam" id="PF01183">
    <property type="entry name" value="Glyco_hydro_25"/>
    <property type="match status" value="1"/>
</dbReference>
<dbReference type="SUPFAM" id="SSF51445">
    <property type="entry name" value="(Trans)glycosidases"/>
    <property type="match status" value="1"/>
</dbReference>
<dbReference type="GO" id="GO:0009253">
    <property type="term" value="P:peptidoglycan catabolic process"/>
    <property type="evidence" value="ECO:0007669"/>
    <property type="project" value="InterPro"/>
</dbReference>
<evidence type="ECO:0000256" key="4">
    <source>
        <dbReference type="SAM" id="Phobius"/>
    </source>
</evidence>
<reference evidence="5 6" key="1">
    <citation type="submission" date="2018-06" db="EMBL/GenBank/DDBJ databases">
        <title>Genomic Encyclopedia of Archaeal and Bacterial Type Strains, Phase II (KMG-II): from individual species to whole genera.</title>
        <authorList>
            <person name="Goeker M."/>
        </authorList>
    </citation>
    <scope>NUCLEOTIDE SEQUENCE [LARGE SCALE GENOMIC DNA]</scope>
    <source>
        <strain evidence="5 6">DSM 6779</strain>
    </source>
</reference>
<dbReference type="InterPro" id="IPR018077">
    <property type="entry name" value="Glyco_hydro_fam25_subgr"/>
</dbReference>
<evidence type="ECO:0000256" key="1">
    <source>
        <dbReference type="ARBA" id="ARBA00010646"/>
    </source>
</evidence>
<dbReference type="OrthoDB" id="9798192at2"/>
<sequence length="242" mass="28050">MAKKGKNAWRWSLVAVVAIAAFVVVRVWVMPPRYPVGASAYEVFGVDVSKHSGKIDWGKLKSNGVDFAYIKATEGIDYVDPLYKKNYKALREQGLLFGAYHFFRFCKDGRQQALHFIKHARLQKGDLVPVVDVETWGNTLCTRSDKEVRTEIGKFLNTIKDELGVVPIIYTNGESHRRFIKDIYDGYPLWFCDIDEEPTGNAARWVMWQYSHRGRIEGARHEIDFNVYRRTKTDLVNRHTMR</sequence>
<keyword evidence="4" id="KW-0472">Membrane</keyword>
<gene>
    <name evidence="5" type="ORF">LX69_01082</name>
</gene>
<dbReference type="InterPro" id="IPR017853">
    <property type="entry name" value="GH"/>
</dbReference>
<dbReference type="GO" id="GO:0016052">
    <property type="term" value="P:carbohydrate catabolic process"/>
    <property type="evidence" value="ECO:0007669"/>
    <property type="project" value="TreeGrafter"/>
</dbReference>
<evidence type="ECO:0000256" key="3">
    <source>
        <dbReference type="ARBA" id="ARBA00023295"/>
    </source>
</evidence>
<dbReference type="Proteomes" id="UP000249239">
    <property type="component" value="Unassembled WGS sequence"/>
</dbReference>
<keyword evidence="4" id="KW-1133">Transmembrane helix</keyword>
<evidence type="ECO:0000313" key="6">
    <source>
        <dbReference type="Proteomes" id="UP000249239"/>
    </source>
</evidence>
<evidence type="ECO:0000256" key="2">
    <source>
        <dbReference type="ARBA" id="ARBA00022801"/>
    </source>
</evidence>
<dbReference type="GO" id="GO:0016998">
    <property type="term" value="P:cell wall macromolecule catabolic process"/>
    <property type="evidence" value="ECO:0007669"/>
    <property type="project" value="InterPro"/>
</dbReference>
<feature type="transmembrane region" description="Helical" evidence="4">
    <location>
        <begin position="12"/>
        <end position="29"/>
    </location>
</feature>
<dbReference type="PANTHER" id="PTHR34135">
    <property type="entry name" value="LYSOZYME"/>
    <property type="match status" value="1"/>
</dbReference>
<dbReference type="RefSeq" id="WP_111444797.1">
    <property type="nucleotide sequence ID" value="NZ_QKZK01000007.1"/>
</dbReference>
<name>A0A2W7NIU6_9BACT</name>
<dbReference type="EMBL" id="QKZK01000007">
    <property type="protein sequence ID" value="PZX18047.1"/>
    <property type="molecule type" value="Genomic_DNA"/>
</dbReference>
<dbReference type="GO" id="GO:0003796">
    <property type="term" value="F:lysozyme activity"/>
    <property type="evidence" value="ECO:0007669"/>
    <property type="project" value="InterPro"/>
</dbReference>
<protein>
    <submittedName>
        <fullName evidence="5">Lysozyme</fullName>
    </submittedName>
</protein>
<keyword evidence="4" id="KW-0812">Transmembrane</keyword>